<keyword evidence="1" id="KW-0732">Signal</keyword>
<reference evidence="3 4" key="1">
    <citation type="submission" date="2020-09" db="EMBL/GenBank/DDBJ databases">
        <authorList>
            <person name="Kim M.K."/>
        </authorList>
    </citation>
    <scope>NUCLEOTIDE SEQUENCE [LARGE SCALE GENOMIC DNA]</scope>
    <source>
        <strain evidence="3 4">BT189</strain>
    </source>
</reference>
<comment type="caution">
    <text evidence="3">The sequence shown here is derived from an EMBL/GenBank/DDBJ whole genome shotgun (WGS) entry which is preliminary data.</text>
</comment>
<gene>
    <name evidence="3" type="ORF">IC234_10390</name>
</gene>
<evidence type="ECO:0000256" key="1">
    <source>
        <dbReference type="SAM" id="SignalP"/>
    </source>
</evidence>
<dbReference type="Pfam" id="PF13648">
    <property type="entry name" value="Lipocalin_4"/>
    <property type="match status" value="1"/>
</dbReference>
<evidence type="ECO:0000313" key="4">
    <source>
        <dbReference type="Proteomes" id="UP000606003"/>
    </source>
</evidence>
<keyword evidence="4" id="KW-1185">Reference proteome</keyword>
<sequence>MKKCTILLSIGLSLASFKQAPAAKQPQPDTKRALCHKWELTHMEAQGKQLALPSGTGASFMTLKPDGTFVEISEGQSSPGTWSYAPQSKTITTVDKAGTEVHKILKFNANQLILRNQYEGLLMNMVFKRVD</sequence>
<feature type="domain" description="Lipocalin-like" evidence="2">
    <location>
        <begin position="36"/>
        <end position="114"/>
    </location>
</feature>
<dbReference type="Proteomes" id="UP000606003">
    <property type="component" value="Unassembled WGS sequence"/>
</dbReference>
<accession>A0ABR8JX80</accession>
<dbReference type="InterPro" id="IPR024311">
    <property type="entry name" value="Lipocalin-like"/>
</dbReference>
<name>A0ABR8JX80_9BACT</name>
<evidence type="ECO:0000313" key="3">
    <source>
        <dbReference type="EMBL" id="MBD2722534.1"/>
    </source>
</evidence>
<dbReference type="EMBL" id="JACXAC010000003">
    <property type="protein sequence ID" value="MBD2722534.1"/>
    <property type="molecule type" value="Genomic_DNA"/>
</dbReference>
<dbReference type="RefSeq" id="WP_190924209.1">
    <property type="nucleotide sequence ID" value="NZ_JACXAC010000003.1"/>
</dbReference>
<proteinExistence type="predicted"/>
<evidence type="ECO:0000259" key="2">
    <source>
        <dbReference type="Pfam" id="PF13648"/>
    </source>
</evidence>
<organism evidence="3 4">
    <name type="scientific">Hymenobacter armeniacus</name>
    <dbReference type="NCBI Taxonomy" id="2771358"/>
    <lineage>
        <taxon>Bacteria</taxon>
        <taxon>Pseudomonadati</taxon>
        <taxon>Bacteroidota</taxon>
        <taxon>Cytophagia</taxon>
        <taxon>Cytophagales</taxon>
        <taxon>Hymenobacteraceae</taxon>
        <taxon>Hymenobacter</taxon>
    </lineage>
</organism>
<protein>
    <submittedName>
        <fullName evidence="3">Lipocalin family protein</fullName>
    </submittedName>
</protein>
<feature type="chain" id="PRO_5046148611" evidence="1">
    <location>
        <begin position="23"/>
        <end position="131"/>
    </location>
</feature>
<feature type="signal peptide" evidence="1">
    <location>
        <begin position="1"/>
        <end position="22"/>
    </location>
</feature>